<dbReference type="GO" id="GO:0016853">
    <property type="term" value="F:isomerase activity"/>
    <property type="evidence" value="ECO:0007669"/>
    <property type="project" value="UniProtKB-KW"/>
</dbReference>
<evidence type="ECO:0000256" key="6">
    <source>
        <dbReference type="SAM" id="SignalP"/>
    </source>
</evidence>
<comment type="catalytic activity">
    <reaction evidence="1">
        <text>[protein]-peptidylproline (omega=180) = [protein]-peptidylproline (omega=0)</text>
        <dbReference type="Rhea" id="RHEA:16237"/>
        <dbReference type="Rhea" id="RHEA-COMP:10747"/>
        <dbReference type="Rhea" id="RHEA-COMP:10748"/>
        <dbReference type="ChEBI" id="CHEBI:83833"/>
        <dbReference type="ChEBI" id="CHEBI:83834"/>
        <dbReference type="EC" id="5.2.1.8"/>
    </reaction>
</comment>
<comment type="similarity">
    <text evidence="2">Belongs to the PpiC/parvulin rotamase family.</text>
</comment>
<dbReference type="EC" id="5.2.1.8" evidence="3"/>
<dbReference type="InterPro" id="IPR023058">
    <property type="entry name" value="PPIase_PpiC_CS"/>
</dbReference>
<feature type="signal peptide" evidence="6">
    <location>
        <begin position="1"/>
        <end position="21"/>
    </location>
</feature>
<evidence type="ECO:0000256" key="4">
    <source>
        <dbReference type="ARBA" id="ARBA00023110"/>
    </source>
</evidence>
<evidence type="ECO:0000256" key="3">
    <source>
        <dbReference type="ARBA" id="ARBA00013194"/>
    </source>
</evidence>
<dbReference type="Pfam" id="PF13624">
    <property type="entry name" value="SurA_N_3"/>
    <property type="match status" value="1"/>
</dbReference>
<dbReference type="Gene3D" id="3.10.50.40">
    <property type="match status" value="1"/>
</dbReference>
<dbReference type="PANTHER" id="PTHR47245">
    <property type="entry name" value="PEPTIDYLPROLYL ISOMERASE"/>
    <property type="match status" value="1"/>
</dbReference>
<keyword evidence="4 5" id="KW-0697">Rotamase</keyword>
<evidence type="ECO:0000313" key="8">
    <source>
        <dbReference type="EMBL" id="MBM7059200.1"/>
    </source>
</evidence>
<protein>
    <recommendedName>
        <fullName evidence="3">peptidylprolyl isomerase</fullName>
        <ecNumber evidence="3">5.2.1.8</ecNumber>
    </recommendedName>
</protein>
<evidence type="ECO:0000313" key="9">
    <source>
        <dbReference type="Proteomes" id="UP000717995"/>
    </source>
</evidence>
<reference evidence="8 9" key="1">
    <citation type="submission" date="2021-02" db="EMBL/GenBank/DDBJ databases">
        <authorList>
            <person name="Lee D.-H."/>
        </authorList>
    </citation>
    <scope>NUCLEOTIDE SEQUENCE [LARGE SCALE GENOMIC DNA]</scope>
    <source>
        <strain evidence="8 9">UL073</strain>
    </source>
</reference>
<keyword evidence="5 8" id="KW-0413">Isomerase</keyword>
<dbReference type="InterPro" id="IPR000297">
    <property type="entry name" value="PPIase_PpiC"/>
</dbReference>
<dbReference type="PROSITE" id="PS50198">
    <property type="entry name" value="PPIC_PPIASE_2"/>
    <property type="match status" value="1"/>
</dbReference>
<dbReference type="SUPFAM" id="SSF109998">
    <property type="entry name" value="Triger factor/SurA peptide-binding domain-like"/>
    <property type="match status" value="1"/>
</dbReference>
<evidence type="ECO:0000259" key="7">
    <source>
        <dbReference type="PROSITE" id="PS50198"/>
    </source>
</evidence>
<dbReference type="SUPFAM" id="SSF54534">
    <property type="entry name" value="FKBP-like"/>
    <property type="match status" value="1"/>
</dbReference>
<dbReference type="Pfam" id="PF00639">
    <property type="entry name" value="Rotamase"/>
    <property type="match status" value="1"/>
</dbReference>
<organism evidence="8 9">
    <name type="scientific">Zestomonas insulae</name>
    <dbReference type="NCBI Taxonomy" id="2809017"/>
    <lineage>
        <taxon>Bacteria</taxon>
        <taxon>Pseudomonadati</taxon>
        <taxon>Pseudomonadota</taxon>
        <taxon>Gammaproteobacteria</taxon>
        <taxon>Pseudomonadales</taxon>
        <taxon>Pseudomonadaceae</taxon>
        <taxon>Zestomonas</taxon>
    </lineage>
</organism>
<keyword evidence="6" id="KW-0732">Signal</keyword>
<gene>
    <name evidence="8" type="ORF">JQX08_00610</name>
</gene>
<dbReference type="Proteomes" id="UP000717995">
    <property type="component" value="Unassembled WGS sequence"/>
</dbReference>
<accession>A0ABS2I895</accession>
<dbReference type="PANTHER" id="PTHR47245:SF2">
    <property type="entry name" value="PEPTIDYL-PROLYL CIS-TRANS ISOMERASE HP_0175-RELATED"/>
    <property type="match status" value="1"/>
</dbReference>
<feature type="chain" id="PRO_5045801010" description="peptidylprolyl isomerase" evidence="6">
    <location>
        <begin position="22"/>
        <end position="319"/>
    </location>
</feature>
<dbReference type="InterPro" id="IPR027304">
    <property type="entry name" value="Trigger_fact/SurA_dom_sf"/>
</dbReference>
<name>A0ABS2I895_9GAMM</name>
<dbReference type="PROSITE" id="PS01096">
    <property type="entry name" value="PPIC_PPIASE_1"/>
    <property type="match status" value="1"/>
</dbReference>
<dbReference type="InterPro" id="IPR050245">
    <property type="entry name" value="PrsA_foldase"/>
</dbReference>
<comment type="caution">
    <text evidence="8">The sequence shown here is derived from an EMBL/GenBank/DDBJ whole genome shotgun (WGS) entry which is preliminary data.</text>
</comment>
<dbReference type="EMBL" id="JAFEUP010000001">
    <property type="protein sequence ID" value="MBM7059200.1"/>
    <property type="molecule type" value="Genomic_DNA"/>
</dbReference>
<dbReference type="Gene3D" id="1.10.4030.10">
    <property type="entry name" value="Porin chaperone SurA, peptide-binding domain"/>
    <property type="match status" value="1"/>
</dbReference>
<feature type="domain" description="PpiC" evidence="7">
    <location>
        <begin position="170"/>
        <end position="271"/>
    </location>
</feature>
<evidence type="ECO:0000256" key="5">
    <source>
        <dbReference type="PROSITE-ProRule" id="PRU00278"/>
    </source>
</evidence>
<dbReference type="InterPro" id="IPR046357">
    <property type="entry name" value="PPIase_dom_sf"/>
</dbReference>
<proteinExistence type="inferred from homology"/>
<evidence type="ECO:0000256" key="2">
    <source>
        <dbReference type="ARBA" id="ARBA00007656"/>
    </source>
</evidence>
<dbReference type="RefSeq" id="WP_204913956.1">
    <property type="nucleotide sequence ID" value="NZ_JAFEUP010000001.1"/>
</dbReference>
<sequence length="319" mass="35846">MNRLAVAALLSLSLLAPALHAEEVGVAARVNEAEISNYRLDRYFADFLKAKSRSVASIRNPSSYKRLKREALNELIDKELLWQEAHRQGVAVDDEQVRRELSAVKAAFSTPEAYQRQLVESGFDEGAYAEYLRRELVAQRMLNTLVQPLTVSDDEVRRGYQERRASFARPEQVRARHILLRVPAGASDEQVETVARRIKKLRRQLVAGTDFAELARAQSEDPSGARGGELGYFSRGQMVPAFEAAAFALDPGEVSEPVRSEFGWHLIQVEEYVAEGQLDEAMAMATVRDQLLYQRYVLARDAALNRLRSGSRIEVARGL</sequence>
<keyword evidence="9" id="KW-1185">Reference proteome</keyword>
<evidence type="ECO:0000256" key="1">
    <source>
        <dbReference type="ARBA" id="ARBA00000971"/>
    </source>
</evidence>